<gene>
    <name evidence="1" type="ORF">IAB70_03265</name>
</gene>
<sequence>MIKTKNENTNIFSDEKEFEAIISDLTTNWAVQEMNQYIQHFDTSCFDHCKKVAYYSYLICKKHGLDYRSAARGAMLHDLFLYNWRKSQRDVKLEGLHAFVHPKIAFQNAIHLFQLNEKEQDIILKHMWPLTIFAVPKYRESFIITFVDKYCAIEETLTYFQKKKRFRQLSRYAYIFLAMVILRL</sequence>
<evidence type="ECO:0000313" key="2">
    <source>
        <dbReference type="Proteomes" id="UP000824093"/>
    </source>
</evidence>
<reference evidence="1" key="2">
    <citation type="journal article" date="2021" name="PeerJ">
        <title>Extensive microbial diversity within the chicken gut microbiome revealed by metagenomics and culture.</title>
        <authorList>
            <person name="Gilroy R."/>
            <person name="Ravi A."/>
            <person name="Getino M."/>
            <person name="Pursley I."/>
            <person name="Horton D.L."/>
            <person name="Alikhan N.F."/>
            <person name="Baker D."/>
            <person name="Gharbi K."/>
            <person name="Hall N."/>
            <person name="Watson M."/>
            <person name="Adriaenssens E.M."/>
            <person name="Foster-Nyarko E."/>
            <person name="Jarju S."/>
            <person name="Secka A."/>
            <person name="Antonio M."/>
            <person name="Oren A."/>
            <person name="Chaudhuri R.R."/>
            <person name="La Ragione R."/>
            <person name="Hildebrand F."/>
            <person name="Pallen M.J."/>
        </authorList>
    </citation>
    <scope>NUCLEOTIDE SEQUENCE</scope>
    <source>
        <strain evidence="1">CHK195-15760</strain>
    </source>
</reference>
<organism evidence="1 2">
    <name type="scientific">Candidatus Merdicola faecigallinarum</name>
    <dbReference type="NCBI Taxonomy" id="2840862"/>
    <lineage>
        <taxon>Bacteria</taxon>
        <taxon>Bacillati</taxon>
        <taxon>Bacillota</taxon>
        <taxon>Clostridia</taxon>
        <taxon>Candidatus Merdicola</taxon>
    </lineage>
</organism>
<proteinExistence type="predicted"/>
<comment type="caution">
    <text evidence="1">The sequence shown here is derived from an EMBL/GenBank/DDBJ whole genome shotgun (WGS) entry which is preliminary data.</text>
</comment>
<dbReference type="EMBL" id="DVNH01000022">
    <property type="protein sequence ID" value="HIU51623.1"/>
    <property type="molecule type" value="Genomic_DNA"/>
</dbReference>
<dbReference type="Proteomes" id="UP000824093">
    <property type="component" value="Unassembled WGS sequence"/>
</dbReference>
<name>A0A9D1S9Q5_9FIRM</name>
<accession>A0A9D1S9Q5</accession>
<dbReference type="AlphaFoldDB" id="A0A9D1S9Q5"/>
<dbReference type="SUPFAM" id="SSF109604">
    <property type="entry name" value="HD-domain/PDEase-like"/>
    <property type="match status" value="1"/>
</dbReference>
<protein>
    <submittedName>
        <fullName evidence="1">HD family phosphohydrolase</fullName>
    </submittedName>
</protein>
<reference evidence="1" key="1">
    <citation type="submission" date="2020-10" db="EMBL/GenBank/DDBJ databases">
        <authorList>
            <person name="Gilroy R."/>
        </authorList>
    </citation>
    <scope>NUCLEOTIDE SEQUENCE</scope>
    <source>
        <strain evidence="1">CHK195-15760</strain>
    </source>
</reference>
<evidence type="ECO:0000313" key="1">
    <source>
        <dbReference type="EMBL" id="HIU51623.1"/>
    </source>
</evidence>
<dbReference type="Gene3D" id="1.10.3210.10">
    <property type="entry name" value="Hypothetical protein af1432"/>
    <property type="match status" value="1"/>
</dbReference>